<accession>A0A2X2SMJ8</accession>
<dbReference type="RefSeq" id="WP_252864913.1">
    <property type="nucleotide sequence ID" value="NZ_UARG01000018.1"/>
</dbReference>
<dbReference type="REBASE" id="423472">
    <property type="entry name" value="M.Coc11546ORF2485P"/>
</dbReference>
<proteinExistence type="predicted"/>
<gene>
    <name evidence="1" type="ORF">NCTC11546_02486</name>
</gene>
<dbReference type="Proteomes" id="UP000249891">
    <property type="component" value="Unassembled WGS sequence"/>
</dbReference>
<evidence type="ECO:0000313" key="1">
    <source>
        <dbReference type="EMBL" id="SQA94316.1"/>
    </source>
</evidence>
<sequence length="172" mass="20085">MFNLIKQIANPATKRIVTLILSRTIRSCRATTHADLATLIEPVTTTYYCTKHGKVCKPLFSILKWWETYTKDTIKRLQQFKELRTNTYQKCLQGDSRTIDIFEALEHENPEFATLARKQKIKGIFSSPPYVGLIDYHEQHAYAYDLFGFERNDDKEIVPYTKDKGRKPNVCM</sequence>
<reference evidence="1 2" key="1">
    <citation type="submission" date="2018-06" db="EMBL/GenBank/DDBJ databases">
        <authorList>
            <consortium name="Pathogen Informatics"/>
            <person name="Doyle S."/>
        </authorList>
    </citation>
    <scope>NUCLEOTIDE SEQUENCE [LARGE SCALE GENOMIC DNA]</scope>
    <source>
        <strain evidence="1 2">NCTC11546</strain>
    </source>
</reference>
<name>A0A2X2SMJ8_CAPOC</name>
<protein>
    <submittedName>
        <fullName evidence="1">Uncharacterized protein</fullName>
    </submittedName>
</protein>
<dbReference type="AlphaFoldDB" id="A0A2X2SMJ8"/>
<dbReference type="EMBL" id="UARG01000018">
    <property type="protein sequence ID" value="SQA94316.1"/>
    <property type="molecule type" value="Genomic_DNA"/>
</dbReference>
<evidence type="ECO:0000313" key="2">
    <source>
        <dbReference type="Proteomes" id="UP000249891"/>
    </source>
</evidence>
<organism evidence="1 2">
    <name type="scientific">Capnocytophaga ochracea</name>
    <dbReference type="NCBI Taxonomy" id="1018"/>
    <lineage>
        <taxon>Bacteria</taxon>
        <taxon>Pseudomonadati</taxon>
        <taxon>Bacteroidota</taxon>
        <taxon>Flavobacteriia</taxon>
        <taxon>Flavobacteriales</taxon>
        <taxon>Flavobacteriaceae</taxon>
        <taxon>Capnocytophaga</taxon>
    </lineage>
</organism>